<proteinExistence type="predicted"/>
<gene>
    <name evidence="1" type="ORF">HNO91_18495</name>
</gene>
<reference evidence="1 2" key="1">
    <citation type="journal article" date="2020" name="Front. Plant Sci.">
        <title>Isolation of Rhizosphere Bacteria That Improve Quality and Water Stress Tolerance in Greenhouse Ornamentals.</title>
        <authorList>
            <person name="Nordstedt N.P."/>
            <person name="Jones M.L."/>
        </authorList>
    </citation>
    <scope>NUCLEOTIDE SEQUENCE [LARGE SCALE GENOMIC DNA]</scope>
    <source>
        <strain evidence="1 2">C7D2</strain>
    </source>
</reference>
<dbReference type="EMBL" id="JABFMR010000017">
    <property type="protein sequence ID" value="NUT88430.1"/>
    <property type="molecule type" value="Genomic_DNA"/>
</dbReference>
<accession>A0A7Y5Z7D2</accession>
<dbReference type="Proteomes" id="UP000536720">
    <property type="component" value="Unassembled WGS sequence"/>
</dbReference>
<evidence type="ECO:0000313" key="1">
    <source>
        <dbReference type="EMBL" id="NUT88430.1"/>
    </source>
</evidence>
<comment type="caution">
    <text evidence="1">The sequence shown here is derived from an EMBL/GenBank/DDBJ whole genome shotgun (WGS) entry which is preliminary data.</text>
</comment>
<sequence length="356" mass="41133">MPTHTLHFIKPCRKTDSSPRLTPSMVAENKRNGIETTLILDLNILVRMEDVILRRHSPNDFDLTKLINFINSCPPQSLCLTPGLALNEVHPKFKKLSFEMYELFLSIFCPQMVDHPTATRNTPNEAERTRAYEFSELSIEEQHLYSVPFFSLMQIHIINATKPSLSGTEKFKIYMSRVCDEIDMLSAVEAEIAKYCFCDKKPNYSDELNAKIEDIKNNFMSGSNKPAQRLKNIFNGVQDLKYIKGALEFSKEHFYGKIQDTWIATLDSKLYWLSESIHHYPVAGERDGKYFSINRSNDQQKCNYWLSVDKLQEQLQHERSRNGKGTAPLDETGLPRIHNTLTTNGFREFFAVFKPT</sequence>
<evidence type="ECO:0000313" key="2">
    <source>
        <dbReference type="Proteomes" id="UP000536720"/>
    </source>
</evidence>
<protein>
    <submittedName>
        <fullName evidence="1">Uncharacterized protein</fullName>
    </submittedName>
</protein>
<dbReference type="AlphaFoldDB" id="A0A7Y5Z7D2"/>
<name>A0A7Y5Z7D2_9PSED</name>
<dbReference type="RefSeq" id="WP_175363254.1">
    <property type="nucleotide sequence ID" value="NZ_JABFMR010000017.1"/>
</dbReference>
<organism evidence="1 2">
    <name type="scientific">Pseudomonas corrugata</name>
    <dbReference type="NCBI Taxonomy" id="47879"/>
    <lineage>
        <taxon>Bacteria</taxon>
        <taxon>Pseudomonadati</taxon>
        <taxon>Pseudomonadota</taxon>
        <taxon>Gammaproteobacteria</taxon>
        <taxon>Pseudomonadales</taxon>
        <taxon>Pseudomonadaceae</taxon>
        <taxon>Pseudomonas</taxon>
    </lineage>
</organism>